<dbReference type="EMBL" id="CP093347">
    <property type="protein sequence ID" value="WOG99216.1"/>
    <property type="molecule type" value="Genomic_DNA"/>
</dbReference>
<name>A0AAF0X240_DAUCS</name>
<dbReference type="KEGG" id="dcr:108221136"/>
<comment type="subcellular location">
    <subcellularLocation>
        <location evidence="1">Mitochondrion membrane</location>
        <topology evidence="1">Multi-pass membrane protein</topology>
    </subcellularLocation>
</comment>
<comment type="similarity">
    <text evidence="2 10">Belongs to the mitochondrial carrier (TC 2.A.29) family.</text>
</comment>
<dbReference type="Pfam" id="PF00153">
    <property type="entry name" value="Mito_carr"/>
    <property type="match status" value="3"/>
</dbReference>
<reference evidence="11" key="1">
    <citation type="journal article" date="2016" name="Nat. Genet.">
        <title>A high-quality carrot genome assembly provides new insights into carotenoid accumulation and asterid genome evolution.</title>
        <authorList>
            <person name="Iorizzo M."/>
            <person name="Ellison S."/>
            <person name="Senalik D."/>
            <person name="Zeng P."/>
            <person name="Satapoomin P."/>
            <person name="Huang J."/>
            <person name="Bowman M."/>
            <person name="Iovene M."/>
            <person name="Sanseverino W."/>
            <person name="Cavagnaro P."/>
            <person name="Yildiz M."/>
            <person name="Macko-Podgorni A."/>
            <person name="Moranska E."/>
            <person name="Grzebelus E."/>
            <person name="Grzebelus D."/>
            <person name="Ashrafi H."/>
            <person name="Zheng Z."/>
            <person name="Cheng S."/>
            <person name="Spooner D."/>
            <person name="Van Deynze A."/>
            <person name="Simon P."/>
        </authorList>
    </citation>
    <scope>NUCLEOTIDE SEQUENCE</scope>
    <source>
        <tissue evidence="11">Leaf</tissue>
    </source>
</reference>
<evidence type="ECO:0000313" key="12">
    <source>
        <dbReference type="Proteomes" id="UP000077755"/>
    </source>
</evidence>
<evidence type="ECO:0000256" key="6">
    <source>
        <dbReference type="ARBA" id="ARBA00022989"/>
    </source>
</evidence>
<feature type="repeat" description="Solcar" evidence="9">
    <location>
        <begin position="13"/>
        <end position="94"/>
    </location>
</feature>
<accession>A0AAF0X240</accession>
<evidence type="ECO:0000256" key="1">
    <source>
        <dbReference type="ARBA" id="ARBA00004225"/>
    </source>
</evidence>
<evidence type="ECO:0000313" key="11">
    <source>
        <dbReference type="EMBL" id="WOG99216.1"/>
    </source>
</evidence>
<dbReference type="GO" id="GO:0031966">
    <property type="term" value="C:mitochondrial membrane"/>
    <property type="evidence" value="ECO:0007669"/>
    <property type="project" value="UniProtKB-SubCell"/>
</dbReference>
<dbReference type="InterPro" id="IPR002067">
    <property type="entry name" value="MCP"/>
</dbReference>
<sequence length="317" mass="34280">MDFWPEFLANSWGKEFVAGGFGGVAGIVSGYPLDTVRIRQQQGGGGSRTALSIFRNVVEKDGLNGLYRGMGAPLASVTIQNALVFQTYALLSRACDSSVHPTDPPSYKGVLLGGFGTGAIQSLILAPVELVKIRIQLQGNDPNKAVQVQKLEGPTSVAKGIYRAEGLRGIYRGFTITVLRDAPSYGAYFLTYQYEFVREQLHPGCRKSGQETCKTMLMAGGLAGVASWICCYPLDVVKTRLQAQSPSSPLMYNGIVDCLQKSVKQEGYNVLFRGLGTAVARAFVVNGAVFTAYESALRLFFNGNDNKHETVLSDHTI</sequence>
<dbReference type="GO" id="GO:0022857">
    <property type="term" value="F:transmembrane transporter activity"/>
    <property type="evidence" value="ECO:0007669"/>
    <property type="project" value="TreeGrafter"/>
</dbReference>
<keyword evidence="7" id="KW-0496">Mitochondrion</keyword>
<keyword evidence="6" id="KW-1133">Transmembrane helix</keyword>
<dbReference type="PRINTS" id="PR00926">
    <property type="entry name" value="MITOCARRIER"/>
</dbReference>
<keyword evidence="3 10" id="KW-0813">Transport</keyword>
<evidence type="ECO:0000256" key="5">
    <source>
        <dbReference type="ARBA" id="ARBA00022737"/>
    </source>
</evidence>
<reference evidence="11" key="2">
    <citation type="submission" date="2022-03" db="EMBL/GenBank/DDBJ databases">
        <title>Draft title - Genomic analysis of global carrot germplasm unveils the trajectory of domestication and the origin of high carotenoid orange carrot.</title>
        <authorList>
            <person name="Iorizzo M."/>
            <person name="Ellison S."/>
            <person name="Senalik D."/>
            <person name="Macko-Podgorni A."/>
            <person name="Grzebelus D."/>
            <person name="Bostan H."/>
            <person name="Rolling W."/>
            <person name="Curaba J."/>
            <person name="Simon P."/>
        </authorList>
    </citation>
    <scope>NUCLEOTIDE SEQUENCE</scope>
    <source>
        <tissue evidence="11">Leaf</tissue>
    </source>
</reference>
<dbReference type="SUPFAM" id="SSF103506">
    <property type="entry name" value="Mitochondrial carrier"/>
    <property type="match status" value="1"/>
</dbReference>
<gene>
    <name evidence="11" type="ORF">DCAR_0518564</name>
</gene>
<evidence type="ECO:0000256" key="10">
    <source>
        <dbReference type="RuleBase" id="RU000488"/>
    </source>
</evidence>
<keyword evidence="5" id="KW-0677">Repeat</keyword>
<protein>
    <submittedName>
        <fullName evidence="11">Uncharacterized protein</fullName>
    </submittedName>
</protein>
<dbReference type="InterPro" id="IPR023395">
    <property type="entry name" value="MCP_dom_sf"/>
</dbReference>
<keyword evidence="12" id="KW-1185">Reference proteome</keyword>
<evidence type="ECO:0000256" key="8">
    <source>
        <dbReference type="ARBA" id="ARBA00023136"/>
    </source>
</evidence>
<dbReference type="PANTHER" id="PTHR45624:SF10">
    <property type="entry name" value="SLC (SOLUTE CARRIER) HOMOLOG"/>
    <property type="match status" value="1"/>
</dbReference>
<dbReference type="Proteomes" id="UP000077755">
    <property type="component" value="Chromosome 5"/>
</dbReference>
<evidence type="ECO:0000256" key="7">
    <source>
        <dbReference type="ARBA" id="ARBA00023128"/>
    </source>
</evidence>
<evidence type="ECO:0000256" key="3">
    <source>
        <dbReference type="ARBA" id="ARBA00022448"/>
    </source>
</evidence>
<keyword evidence="8 9" id="KW-0472">Membrane</keyword>
<dbReference type="AlphaFoldDB" id="A0AAF0X240"/>
<proteinExistence type="inferred from homology"/>
<feature type="repeat" description="Solcar" evidence="9">
    <location>
        <begin position="105"/>
        <end position="198"/>
    </location>
</feature>
<dbReference type="InterPro" id="IPR050567">
    <property type="entry name" value="Mitochondrial_Carrier"/>
</dbReference>
<feature type="repeat" description="Solcar" evidence="9">
    <location>
        <begin position="211"/>
        <end position="299"/>
    </location>
</feature>
<dbReference type="PANTHER" id="PTHR45624">
    <property type="entry name" value="MITOCHONDRIAL BASIC AMINO ACIDS TRANSPORTER-RELATED"/>
    <property type="match status" value="1"/>
</dbReference>
<evidence type="ECO:0000256" key="2">
    <source>
        <dbReference type="ARBA" id="ARBA00006375"/>
    </source>
</evidence>
<evidence type="ECO:0000256" key="9">
    <source>
        <dbReference type="PROSITE-ProRule" id="PRU00282"/>
    </source>
</evidence>
<evidence type="ECO:0000256" key="4">
    <source>
        <dbReference type="ARBA" id="ARBA00022692"/>
    </source>
</evidence>
<dbReference type="PROSITE" id="PS50920">
    <property type="entry name" value="SOLCAR"/>
    <property type="match status" value="3"/>
</dbReference>
<organism evidence="11 12">
    <name type="scientific">Daucus carota subsp. sativus</name>
    <name type="common">Carrot</name>
    <dbReference type="NCBI Taxonomy" id="79200"/>
    <lineage>
        <taxon>Eukaryota</taxon>
        <taxon>Viridiplantae</taxon>
        <taxon>Streptophyta</taxon>
        <taxon>Embryophyta</taxon>
        <taxon>Tracheophyta</taxon>
        <taxon>Spermatophyta</taxon>
        <taxon>Magnoliopsida</taxon>
        <taxon>eudicotyledons</taxon>
        <taxon>Gunneridae</taxon>
        <taxon>Pentapetalae</taxon>
        <taxon>asterids</taxon>
        <taxon>campanulids</taxon>
        <taxon>Apiales</taxon>
        <taxon>Apiaceae</taxon>
        <taxon>Apioideae</taxon>
        <taxon>Scandiceae</taxon>
        <taxon>Daucinae</taxon>
        <taxon>Daucus</taxon>
        <taxon>Daucus sect. Daucus</taxon>
    </lineage>
</organism>
<dbReference type="InterPro" id="IPR018108">
    <property type="entry name" value="MCP_transmembrane"/>
</dbReference>
<keyword evidence="4 9" id="KW-0812">Transmembrane</keyword>
<dbReference type="Gene3D" id="1.50.40.10">
    <property type="entry name" value="Mitochondrial carrier domain"/>
    <property type="match status" value="2"/>
</dbReference>